<evidence type="ECO:0000259" key="9">
    <source>
        <dbReference type="PROSITE" id="PS50103"/>
    </source>
</evidence>
<evidence type="ECO:0000313" key="11">
    <source>
        <dbReference type="Proteomes" id="UP001358586"/>
    </source>
</evidence>
<evidence type="ECO:0000256" key="1">
    <source>
        <dbReference type="ARBA" id="ARBA00022574"/>
    </source>
</evidence>
<comment type="caution">
    <text evidence="10">The sequence shown here is derived from an EMBL/GenBank/DDBJ whole genome shotgun (WGS) entry which is preliminary data.</text>
</comment>
<evidence type="ECO:0000256" key="3">
    <source>
        <dbReference type="ARBA" id="ARBA00022737"/>
    </source>
</evidence>
<evidence type="ECO:0000256" key="8">
    <source>
        <dbReference type="SAM" id="MobiDB-lite"/>
    </source>
</evidence>
<keyword evidence="11" id="KW-1185">Reference proteome</keyword>
<keyword evidence="5 7" id="KW-0862">Zinc</keyword>
<sequence>MPKLTTMETLHKTLDLSVYRTNFRIRCLLVQRMAARASPWIFLSKANSRAFKQGKERVEVLISQHLIHYQKQEAANLEVRQNQISLVTRCAFNLFFQRMNVHGRERKRAGNNGVFSYSKANDIFRRNPNPPPNSSPSTLKSPDQNKLCKYWMAGHCHRGDKCWYLHSWSLGDGFTMLAKLEGHKKTIRGIALPSGHDKLYSGSSDGTARIWDGHTGKCLHFTNLGDEAGSLITEGAWVFIGMKNVVKALNIHSDLELNLKGPVGQVYAMIVAGDMLFAGAQNGGIIAWRASFETDSFQLAASLEGHNGAVSCLAVGDKMLFSGSLDKTIRVWDIDTFQCIKTFSGHADVVTSLVHCNGYLFSSSLDCTIKVLFATEGQNWVVLYTHKEENGVLTLCGMNDAETKPVLFCSYNDDTIRLYDLPSFCERGRIFSKREVRVIERGPKNLFFTGDASGSLTVWKWRQNPQGSS</sequence>
<dbReference type="EMBL" id="JARKNE010000010">
    <property type="protein sequence ID" value="KAK5793382.1"/>
    <property type="molecule type" value="Genomic_DNA"/>
</dbReference>
<organism evidence="10 11">
    <name type="scientific">Gossypium arboreum</name>
    <name type="common">Tree cotton</name>
    <name type="synonym">Gossypium nanking</name>
    <dbReference type="NCBI Taxonomy" id="29729"/>
    <lineage>
        <taxon>Eukaryota</taxon>
        <taxon>Viridiplantae</taxon>
        <taxon>Streptophyta</taxon>
        <taxon>Embryophyta</taxon>
        <taxon>Tracheophyta</taxon>
        <taxon>Spermatophyta</taxon>
        <taxon>Magnoliopsida</taxon>
        <taxon>eudicotyledons</taxon>
        <taxon>Gunneridae</taxon>
        <taxon>Pentapetalae</taxon>
        <taxon>rosids</taxon>
        <taxon>malvids</taxon>
        <taxon>Malvales</taxon>
        <taxon>Malvaceae</taxon>
        <taxon>Malvoideae</taxon>
        <taxon>Gossypium</taxon>
    </lineage>
</organism>
<feature type="region of interest" description="Disordered" evidence="8">
    <location>
        <begin position="121"/>
        <end position="141"/>
    </location>
</feature>
<evidence type="ECO:0000256" key="5">
    <source>
        <dbReference type="ARBA" id="ARBA00022833"/>
    </source>
</evidence>
<name>A0ABR0NFB9_GOSAR</name>
<feature type="zinc finger region" description="C3H1-type" evidence="7">
    <location>
        <begin position="142"/>
        <end position="169"/>
    </location>
</feature>
<evidence type="ECO:0000256" key="4">
    <source>
        <dbReference type="ARBA" id="ARBA00022771"/>
    </source>
</evidence>
<dbReference type="SMART" id="SM00320">
    <property type="entry name" value="WD40"/>
    <property type="match status" value="6"/>
</dbReference>
<keyword evidence="3" id="KW-0677">Repeat</keyword>
<dbReference type="InterPro" id="IPR001680">
    <property type="entry name" value="WD40_rpt"/>
</dbReference>
<dbReference type="SMART" id="SM00356">
    <property type="entry name" value="ZnF_C3H1"/>
    <property type="match status" value="1"/>
</dbReference>
<dbReference type="InterPro" id="IPR036322">
    <property type="entry name" value="WD40_repeat_dom_sf"/>
</dbReference>
<keyword evidence="2 7" id="KW-0479">Metal-binding</keyword>
<dbReference type="SUPFAM" id="SSF90229">
    <property type="entry name" value="CCCH zinc finger"/>
    <property type="match status" value="1"/>
</dbReference>
<protein>
    <recommendedName>
        <fullName evidence="9">C3H1-type domain-containing protein</fullName>
    </recommendedName>
</protein>
<dbReference type="PRINTS" id="PR00320">
    <property type="entry name" value="GPROTEINBRPT"/>
</dbReference>
<dbReference type="InterPro" id="IPR036855">
    <property type="entry name" value="Znf_CCCH_sf"/>
</dbReference>
<evidence type="ECO:0000256" key="6">
    <source>
        <dbReference type="PROSITE-ProRule" id="PRU00221"/>
    </source>
</evidence>
<feature type="repeat" description="WD" evidence="6">
    <location>
        <begin position="180"/>
        <end position="221"/>
    </location>
</feature>
<dbReference type="PANTHER" id="PTHR44489:SF14">
    <property type="entry name" value="ZINC FINGER CCCH DOMAIN-CONTAINING PROTEIN 59-RELATED"/>
    <property type="match status" value="1"/>
</dbReference>
<dbReference type="SUPFAM" id="SSF50978">
    <property type="entry name" value="WD40 repeat-like"/>
    <property type="match status" value="1"/>
</dbReference>
<evidence type="ECO:0000256" key="2">
    <source>
        <dbReference type="ARBA" id="ARBA00022723"/>
    </source>
</evidence>
<feature type="domain" description="C3H1-type" evidence="9">
    <location>
        <begin position="142"/>
        <end position="169"/>
    </location>
</feature>
<dbReference type="PROSITE" id="PS50082">
    <property type="entry name" value="WD_REPEATS_2"/>
    <property type="match status" value="2"/>
</dbReference>
<dbReference type="PROSITE" id="PS50294">
    <property type="entry name" value="WD_REPEATS_REGION"/>
    <property type="match status" value="2"/>
</dbReference>
<evidence type="ECO:0000313" key="10">
    <source>
        <dbReference type="EMBL" id="KAK5793382.1"/>
    </source>
</evidence>
<dbReference type="Proteomes" id="UP001358586">
    <property type="component" value="Chromosome 10"/>
</dbReference>
<dbReference type="PROSITE" id="PS00678">
    <property type="entry name" value="WD_REPEATS_1"/>
    <property type="match status" value="1"/>
</dbReference>
<feature type="repeat" description="WD" evidence="6">
    <location>
        <begin position="303"/>
        <end position="342"/>
    </location>
</feature>
<accession>A0ABR0NFB9</accession>
<dbReference type="PANTHER" id="PTHR44489">
    <property type="match status" value="1"/>
</dbReference>
<dbReference type="Gene3D" id="3.30.1370.210">
    <property type="match status" value="1"/>
</dbReference>
<reference evidence="10 11" key="1">
    <citation type="submission" date="2023-03" db="EMBL/GenBank/DDBJ databases">
        <title>WGS of Gossypium arboreum.</title>
        <authorList>
            <person name="Yu D."/>
        </authorList>
    </citation>
    <scope>NUCLEOTIDE SEQUENCE [LARGE SCALE GENOMIC DNA]</scope>
    <source>
        <tissue evidence="10">Leaf</tissue>
    </source>
</reference>
<dbReference type="PROSITE" id="PS50103">
    <property type="entry name" value="ZF_C3H1"/>
    <property type="match status" value="1"/>
</dbReference>
<gene>
    <name evidence="10" type="ORF">PVK06_034525</name>
</gene>
<dbReference type="Pfam" id="PF00400">
    <property type="entry name" value="WD40"/>
    <property type="match status" value="3"/>
</dbReference>
<evidence type="ECO:0000256" key="7">
    <source>
        <dbReference type="PROSITE-ProRule" id="PRU00723"/>
    </source>
</evidence>
<dbReference type="InterPro" id="IPR019775">
    <property type="entry name" value="WD40_repeat_CS"/>
</dbReference>
<dbReference type="Pfam" id="PF00642">
    <property type="entry name" value="zf-CCCH"/>
    <property type="match status" value="1"/>
</dbReference>
<dbReference type="InterPro" id="IPR044715">
    <property type="entry name" value="WDR86-like"/>
</dbReference>
<dbReference type="InterPro" id="IPR015943">
    <property type="entry name" value="WD40/YVTN_repeat-like_dom_sf"/>
</dbReference>
<keyword evidence="4 7" id="KW-0863">Zinc-finger</keyword>
<dbReference type="InterPro" id="IPR000571">
    <property type="entry name" value="Znf_CCCH"/>
</dbReference>
<dbReference type="InterPro" id="IPR020472">
    <property type="entry name" value="WD40_PAC1"/>
</dbReference>
<keyword evidence="1 6" id="KW-0853">WD repeat</keyword>
<dbReference type="Gene3D" id="2.130.10.10">
    <property type="entry name" value="YVTN repeat-like/Quinoprotein amine dehydrogenase"/>
    <property type="match status" value="2"/>
</dbReference>
<proteinExistence type="predicted"/>